<dbReference type="InterPro" id="IPR036291">
    <property type="entry name" value="NAD(P)-bd_dom_sf"/>
</dbReference>
<name>A0A4Y9ZGN8_9AGAM</name>
<keyword evidence="4" id="KW-1185">Reference proteome</keyword>
<reference evidence="3 4" key="1">
    <citation type="submission" date="2019-02" db="EMBL/GenBank/DDBJ databases">
        <title>Genome sequencing of the rare red list fungi Dentipellis fragilis.</title>
        <authorList>
            <person name="Buettner E."/>
            <person name="Kellner H."/>
        </authorList>
    </citation>
    <scope>NUCLEOTIDE SEQUENCE [LARGE SCALE GENOMIC DNA]</scope>
    <source>
        <strain evidence="3 4">DSM 105465</strain>
    </source>
</reference>
<dbReference type="Pfam" id="PF00106">
    <property type="entry name" value="adh_short"/>
    <property type="match status" value="1"/>
</dbReference>
<keyword evidence="2" id="KW-0560">Oxidoreductase</keyword>
<gene>
    <name evidence="3" type="ORF">EVG20_g37</name>
</gene>
<dbReference type="InterPro" id="IPR051911">
    <property type="entry name" value="SDR_oxidoreductase"/>
</dbReference>
<evidence type="ECO:0000256" key="2">
    <source>
        <dbReference type="ARBA" id="ARBA00023002"/>
    </source>
</evidence>
<organism evidence="3 4">
    <name type="scientific">Dentipellis fragilis</name>
    <dbReference type="NCBI Taxonomy" id="205917"/>
    <lineage>
        <taxon>Eukaryota</taxon>
        <taxon>Fungi</taxon>
        <taxon>Dikarya</taxon>
        <taxon>Basidiomycota</taxon>
        <taxon>Agaricomycotina</taxon>
        <taxon>Agaricomycetes</taxon>
        <taxon>Russulales</taxon>
        <taxon>Hericiaceae</taxon>
        <taxon>Dentipellis</taxon>
    </lineage>
</organism>
<comment type="similarity">
    <text evidence="1">Belongs to the short-chain dehydrogenases/reductases (SDR) family.</text>
</comment>
<dbReference type="OrthoDB" id="1274115at2759"/>
<dbReference type="GO" id="GO:0016491">
    <property type="term" value="F:oxidoreductase activity"/>
    <property type="evidence" value="ECO:0007669"/>
    <property type="project" value="UniProtKB-KW"/>
</dbReference>
<dbReference type="PANTHER" id="PTHR43976">
    <property type="entry name" value="SHORT CHAIN DEHYDROGENASE"/>
    <property type="match status" value="1"/>
</dbReference>
<dbReference type="STRING" id="205917.A0A4Y9ZGN8"/>
<dbReference type="SUPFAM" id="SSF51735">
    <property type="entry name" value="NAD(P)-binding Rossmann-fold domains"/>
    <property type="match status" value="1"/>
</dbReference>
<proteinExistence type="inferred from homology"/>
<comment type="caution">
    <text evidence="3">The sequence shown here is derived from an EMBL/GenBank/DDBJ whole genome shotgun (WGS) entry which is preliminary data.</text>
</comment>
<dbReference type="Gene3D" id="3.40.50.720">
    <property type="entry name" value="NAD(P)-binding Rossmann-like Domain"/>
    <property type="match status" value="2"/>
</dbReference>
<evidence type="ECO:0000313" key="3">
    <source>
        <dbReference type="EMBL" id="TFY72991.1"/>
    </source>
</evidence>
<evidence type="ECO:0000313" key="4">
    <source>
        <dbReference type="Proteomes" id="UP000298327"/>
    </source>
</evidence>
<protein>
    <recommendedName>
        <fullName evidence="5">NAD(P)-binding domain-containing protein</fullName>
    </recommendedName>
</protein>
<evidence type="ECO:0008006" key="5">
    <source>
        <dbReference type="Google" id="ProtNLM"/>
    </source>
</evidence>
<dbReference type="PANTHER" id="PTHR43976:SF16">
    <property type="entry name" value="SHORT-CHAIN DEHYDROGENASE_REDUCTASE FAMILY PROTEIN"/>
    <property type="match status" value="1"/>
</dbReference>
<evidence type="ECO:0000256" key="1">
    <source>
        <dbReference type="ARBA" id="ARBA00006484"/>
    </source>
</evidence>
<dbReference type="InterPro" id="IPR002347">
    <property type="entry name" value="SDR_fam"/>
</dbReference>
<sequence>MSLRSDQHRPPNDLFLCVVNHRSQLWPGLALAEFALSQGDRVIAAVRDLSKLPASVKAAEPFQLDMDWSQEEIKAAGLKALDIHGHIDILVNMAGYGLESLIEEIDATKAALDSLAGTLAQEVASWNIRVLIVQPGFFQTNWFDTAATMAEAARKDSANDTKDSVYSDLHGQSGRLPSFFSQ</sequence>
<dbReference type="EMBL" id="SEOQ01000001">
    <property type="protein sequence ID" value="TFY72991.1"/>
    <property type="molecule type" value="Genomic_DNA"/>
</dbReference>
<dbReference type="Proteomes" id="UP000298327">
    <property type="component" value="Unassembled WGS sequence"/>
</dbReference>
<accession>A0A4Y9ZGN8</accession>
<dbReference type="AlphaFoldDB" id="A0A4Y9ZGN8"/>